<accession>A0ABU6JZ54</accession>
<evidence type="ECO:0000313" key="1">
    <source>
        <dbReference type="EMBL" id="MEC5384629.1"/>
    </source>
</evidence>
<organism evidence="1 2">
    <name type="scientific">Uliginosibacterium silvisoli</name>
    <dbReference type="NCBI Taxonomy" id="3114758"/>
    <lineage>
        <taxon>Bacteria</taxon>
        <taxon>Pseudomonadati</taxon>
        <taxon>Pseudomonadota</taxon>
        <taxon>Betaproteobacteria</taxon>
        <taxon>Rhodocyclales</taxon>
        <taxon>Zoogloeaceae</taxon>
        <taxon>Uliginosibacterium</taxon>
    </lineage>
</organism>
<dbReference type="Proteomes" id="UP001331561">
    <property type="component" value="Unassembled WGS sequence"/>
</dbReference>
<dbReference type="EMBL" id="JAYXHS010000001">
    <property type="protein sequence ID" value="MEC5384629.1"/>
    <property type="molecule type" value="Genomic_DNA"/>
</dbReference>
<evidence type="ECO:0008006" key="3">
    <source>
        <dbReference type="Google" id="ProtNLM"/>
    </source>
</evidence>
<keyword evidence="2" id="KW-1185">Reference proteome</keyword>
<comment type="caution">
    <text evidence="1">The sequence shown here is derived from an EMBL/GenBank/DDBJ whole genome shotgun (WGS) entry which is preliminary data.</text>
</comment>
<reference evidence="1 2" key="1">
    <citation type="submission" date="2024-01" db="EMBL/GenBank/DDBJ databases">
        <title>Uliginosibacterium soil sp. nov.</title>
        <authorList>
            <person name="Lv Y."/>
        </authorList>
    </citation>
    <scope>NUCLEOTIDE SEQUENCE [LARGE SCALE GENOMIC DNA]</scope>
    <source>
        <strain evidence="1 2">H3</strain>
    </source>
</reference>
<evidence type="ECO:0000313" key="2">
    <source>
        <dbReference type="Proteomes" id="UP001331561"/>
    </source>
</evidence>
<dbReference type="RefSeq" id="WP_327597601.1">
    <property type="nucleotide sequence ID" value="NZ_JAYXHS010000001.1"/>
</dbReference>
<sequence>MKALIVGADRVEPIREELERAGHFGITRTEHWSGRKVGDVRRAVSDDTRLIVVICDRINHKLLDHVRKQANKLGVPTLYSRHSLVEIRDKLALLKPVAH</sequence>
<name>A0ABU6JZ54_9RHOO</name>
<proteinExistence type="predicted"/>
<gene>
    <name evidence="1" type="ORF">VVD49_02785</name>
</gene>
<protein>
    <recommendedName>
        <fullName evidence="3">DUF2325 domain-containing protein</fullName>
    </recommendedName>
</protein>